<proteinExistence type="predicted"/>
<dbReference type="Gene3D" id="1.25.40.10">
    <property type="entry name" value="Tetratricopeptide repeat domain"/>
    <property type="match status" value="1"/>
</dbReference>
<dbReference type="SUPFAM" id="SSF81901">
    <property type="entry name" value="HCP-like"/>
    <property type="match status" value="1"/>
</dbReference>
<dbReference type="InterPro" id="IPR057136">
    <property type="entry name" value="At2g35280_TPR_dom"/>
</dbReference>
<evidence type="ECO:0000259" key="1">
    <source>
        <dbReference type="Pfam" id="PF23310"/>
    </source>
</evidence>
<protein>
    <recommendedName>
        <fullName evidence="1">At2g35280-like TPR domain-containing protein</fullName>
    </recommendedName>
</protein>
<gene>
    <name evidence="3" type="primary">LOC113703839</name>
</gene>
<accession>A0ABM4VEL9</accession>
<dbReference type="PANTHER" id="PTHR33784">
    <property type="entry name" value="OS05G0482100 PROTEIN"/>
    <property type="match status" value="1"/>
</dbReference>
<evidence type="ECO:0000313" key="3">
    <source>
        <dbReference type="RefSeq" id="XP_071917978.1"/>
    </source>
</evidence>
<keyword evidence="2" id="KW-1185">Reference proteome</keyword>
<dbReference type="InterPro" id="IPR011990">
    <property type="entry name" value="TPR-like_helical_dom_sf"/>
</dbReference>
<sequence>MGDRLNGTSVAAYEESVLREYELRLPVYHCGSYPLLCDERRPINDVRVERDCSCSLAIGVLLRRSRHFPISVRLSLCCKLFYEVSDADNIYHRVSLDKFEIVPWSKNDQVSRFLKKCRESKNPEALYRKGVVDYFTDKHEGSALQCLEEATNSGHADAAYALGIIYIFVGGDELKRKGMRLLSGLKKSRILKARNQRCRDNLRALLRMIWVKNPLFLNPTPICCAMTHERKTSSWPMDADDVEESTCEGCACDEEIGAICAALPYR</sequence>
<dbReference type="Proteomes" id="UP001652660">
    <property type="component" value="Chromosome 8e"/>
</dbReference>
<dbReference type="InterPro" id="IPR040338">
    <property type="entry name" value="At1g67623-like"/>
</dbReference>
<organism evidence="2 3">
    <name type="scientific">Coffea arabica</name>
    <name type="common">Arabian coffee</name>
    <dbReference type="NCBI Taxonomy" id="13443"/>
    <lineage>
        <taxon>Eukaryota</taxon>
        <taxon>Viridiplantae</taxon>
        <taxon>Streptophyta</taxon>
        <taxon>Embryophyta</taxon>
        <taxon>Tracheophyta</taxon>
        <taxon>Spermatophyta</taxon>
        <taxon>Magnoliopsida</taxon>
        <taxon>eudicotyledons</taxon>
        <taxon>Gunneridae</taxon>
        <taxon>Pentapetalae</taxon>
        <taxon>asterids</taxon>
        <taxon>lamiids</taxon>
        <taxon>Gentianales</taxon>
        <taxon>Rubiaceae</taxon>
        <taxon>Ixoroideae</taxon>
        <taxon>Gardenieae complex</taxon>
        <taxon>Bertiereae - Coffeeae clade</taxon>
        <taxon>Coffeeae</taxon>
        <taxon>Coffea</taxon>
    </lineage>
</organism>
<dbReference type="PANTHER" id="PTHR33784:SF10">
    <property type="entry name" value="F-BOX PROTEIN"/>
    <property type="match status" value="1"/>
</dbReference>
<dbReference type="RefSeq" id="XP_071917978.1">
    <property type="nucleotide sequence ID" value="XM_072061877.1"/>
</dbReference>
<feature type="domain" description="At2g35280-like TPR" evidence="1">
    <location>
        <begin position="98"/>
        <end position="206"/>
    </location>
</feature>
<evidence type="ECO:0000313" key="2">
    <source>
        <dbReference type="Proteomes" id="UP001652660"/>
    </source>
</evidence>
<name>A0ABM4VEL9_COFAR</name>
<dbReference type="Pfam" id="PF23310">
    <property type="entry name" value="TPR_27"/>
    <property type="match status" value="1"/>
</dbReference>
<dbReference type="GeneID" id="113703839"/>
<reference evidence="3" key="1">
    <citation type="submission" date="2025-08" db="UniProtKB">
        <authorList>
            <consortium name="RefSeq"/>
        </authorList>
    </citation>
    <scope>IDENTIFICATION</scope>
    <source>
        <tissue evidence="3">Leaves</tissue>
    </source>
</reference>